<organism evidence="1 2">
    <name type="scientific">Candidatus Epulonipiscium fishelsonii</name>
    <dbReference type="NCBI Taxonomy" id="77094"/>
    <lineage>
        <taxon>Bacteria</taxon>
        <taxon>Bacillati</taxon>
        <taxon>Bacillota</taxon>
        <taxon>Clostridia</taxon>
        <taxon>Lachnospirales</taxon>
        <taxon>Lachnospiraceae</taxon>
        <taxon>Candidatus Epulonipiscium</taxon>
    </lineage>
</organism>
<evidence type="ECO:0000313" key="1">
    <source>
        <dbReference type="EMBL" id="ONI40873.1"/>
    </source>
</evidence>
<accession>A0ACC8XD46</accession>
<proteinExistence type="predicted"/>
<reference evidence="1" key="1">
    <citation type="submission" date="2016-08" db="EMBL/GenBank/DDBJ databases">
        <authorList>
            <person name="Ngugi D.K."/>
            <person name="Miyake S."/>
            <person name="Stingl U."/>
        </authorList>
    </citation>
    <scope>NUCLEOTIDE SEQUENCE</scope>
    <source>
        <strain evidence="1">SCG-B11WGA-EpuloA1</strain>
    </source>
</reference>
<dbReference type="Proteomes" id="UP000188605">
    <property type="component" value="Unassembled WGS sequence"/>
</dbReference>
<gene>
    <name evidence="1" type="ORF">AN396_00775</name>
</gene>
<protein>
    <submittedName>
        <fullName evidence="1">B12-binding domain-containing radical SAM protein</fullName>
    </submittedName>
</protein>
<evidence type="ECO:0000313" key="2">
    <source>
        <dbReference type="Proteomes" id="UP000188605"/>
    </source>
</evidence>
<keyword evidence="2" id="KW-1185">Reference proteome</keyword>
<dbReference type="EMBL" id="LJDB01000044">
    <property type="protein sequence ID" value="ONI40873.1"/>
    <property type="molecule type" value="Genomic_DNA"/>
</dbReference>
<name>A0ACC8XD46_9FIRM</name>
<sequence length="615" mass="71860">MEERMITDFLLKQVDKPSRYIGGEINTYNKDLNEIDVHLAFAFPDVYEVAMSHLGMQILYHFFNRRKDTFCERVFSPWTDMEKLMRENDVPLFSLETHSNIKNFDMLAITLQYEMSYTNILNMLNLAKIPIFSKDRTEEDPIVIAGGPCAYNPEPLAPFVDFFYLGEGEYIYDEILDIYIQYKKARKTRWEFLEAMLDIEGMYVPMFYEEKYNEDGTIKERISLHPKAKPIINKVVMEDIDSVFYPDKQILPWIQAVHDRVMLEMFRGCLRGCRFCQAGMIYRPVREKSKDTLLKHAKNLLDSTGYEEISLASLSTSDYKQLEPFMEELIEMCNDKMVNISLPSMRIDKFSVDLMKRIQEVRKSSLTFAPEAGTQRLRDVINKNITEEEILNGCDLAFRGGWSRVKLYFMLGLPTETDEDIYGIADLAEEIARKYYTLDKSERPGMLQLVVSTSCFVPKPFTPFQWHGQDTCESFMKKHMLLKNAIRRKAIKYNHHDAKTSVIEAVIARGDRRVANLIYEAYNLGCTYDSWNEYFDFEKWVKASETAGVDFDFYASRERSYEEKLPWDFINIGVTKDFLISESKKSKEAKTTPQCREKCSNCGANKFKKGVCYEN</sequence>
<comment type="caution">
    <text evidence="1">The sequence shown here is derived from an EMBL/GenBank/DDBJ whole genome shotgun (WGS) entry which is preliminary data.</text>
</comment>